<feature type="compositionally biased region" description="Polar residues" evidence="10">
    <location>
        <begin position="785"/>
        <end position="821"/>
    </location>
</feature>
<reference evidence="13" key="1">
    <citation type="journal article" date="2020" name="Nat. Commun.">
        <title>Large-scale genome sequencing of mycorrhizal fungi provides insights into the early evolution of symbiotic traits.</title>
        <authorList>
            <person name="Miyauchi S."/>
            <person name="Kiss E."/>
            <person name="Kuo A."/>
            <person name="Drula E."/>
            <person name="Kohler A."/>
            <person name="Sanchez-Garcia M."/>
            <person name="Morin E."/>
            <person name="Andreopoulos B."/>
            <person name="Barry K.W."/>
            <person name="Bonito G."/>
            <person name="Buee M."/>
            <person name="Carver A."/>
            <person name="Chen C."/>
            <person name="Cichocki N."/>
            <person name="Clum A."/>
            <person name="Culley D."/>
            <person name="Crous P.W."/>
            <person name="Fauchery L."/>
            <person name="Girlanda M."/>
            <person name="Hayes R.D."/>
            <person name="Keri Z."/>
            <person name="LaButti K."/>
            <person name="Lipzen A."/>
            <person name="Lombard V."/>
            <person name="Magnuson J."/>
            <person name="Maillard F."/>
            <person name="Murat C."/>
            <person name="Nolan M."/>
            <person name="Ohm R.A."/>
            <person name="Pangilinan J."/>
            <person name="Pereira M.F."/>
            <person name="Perotto S."/>
            <person name="Peter M."/>
            <person name="Pfister S."/>
            <person name="Riley R."/>
            <person name="Sitrit Y."/>
            <person name="Stielow J.B."/>
            <person name="Szollosi G."/>
            <person name="Zifcakova L."/>
            <person name="Stursova M."/>
            <person name="Spatafora J.W."/>
            <person name="Tedersoo L."/>
            <person name="Vaario L.M."/>
            <person name="Yamada A."/>
            <person name="Yan M."/>
            <person name="Wang P."/>
            <person name="Xu J."/>
            <person name="Bruns T."/>
            <person name="Baldrian P."/>
            <person name="Vilgalys R."/>
            <person name="Dunand C."/>
            <person name="Henrissat B."/>
            <person name="Grigoriev I.V."/>
            <person name="Hibbett D."/>
            <person name="Nagy L.G."/>
            <person name="Martin F.M."/>
        </authorList>
    </citation>
    <scope>NUCLEOTIDE SEQUENCE</scope>
    <source>
        <strain evidence="13">UP504</strain>
    </source>
</reference>
<organism evidence="13 14">
    <name type="scientific">Hydnum rufescens UP504</name>
    <dbReference type="NCBI Taxonomy" id="1448309"/>
    <lineage>
        <taxon>Eukaryota</taxon>
        <taxon>Fungi</taxon>
        <taxon>Dikarya</taxon>
        <taxon>Basidiomycota</taxon>
        <taxon>Agaricomycotina</taxon>
        <taxon>Agaricomycetes</taxon>
        <taxon>Cantharellales</taxon>
        <taxon>Hydnaceae</taxon>
        <taxon>Hydnum</taxon>
    </lineage>
</organism>
<accession>A0A9P6B2R9</accession>
<dbReference type="GO" id="GO:0031123">
    <property type="term" value="P:RNA 3'-end processing"/>
    <property type="evidence" value="ECO:0007669"/>
    <property type="project" value="TreeGrafter"/>
</dbReference>
<dbReference type="GO" id="GO:1990817">
    <property type="term" value="F:poly(A) RNA polymerase activity"/>
    <property type="evidence" value="ECO:0007669"/>
    <property type="project" value="UniProtKB-EC"/>
</dbReference>
<evidence type="ECO:0000313" key="14">
    <source>
        <dbReference type="Proteomes" id="UP000886523"/>
    </source>
</evidence>
<dbReference type="AlphaFoldDB" id="A0A9P6B2R9"/>
<protein>
    <recommendedName>
        <fullName evidence="5">polynucleotide adenylyltransferase</fullName>
        <ecNumber evidence="5">2.7.7.19</ecNumber>
    </recommendedName>
</protein>
<evidence type="ECO:0000256" key="3">
    <source>
        <dbReference type="ARBA" id="ARBA00004496"/>
    </source>
</evidence>
<dbReference type="SUPFAM" id="SSF81301">
    <property type="entry name" value="Nucleotidyltransferase"/>
    <property type="match status" value="1"/>
</dbReference>
<dbReference type="Gene3D" id="1.10.1410.10">
    <property type="match status" value="1"/>
</dbReference>
<feature type="compositionally biased region" description="Low complexity" evidence="10">
    <location>
        <begin position="689"/>
        <end position="698"/>
    </location>
</feature>
<keyword evidence="7" id="KW-0808">Transferase</keyword>
<evidence type="ECO:0000256" key="8">
    <source>
        <dbReference type="ARBA" id="ARBA00022723"/>
    </source>
</evidence>
<feature type="domain" description="PAP-associated" evidence="11">
    <location>
        <begin position="264"/>
        <end position="328"/>
    </location>
</feature>
<keyword evidence="6" id="KW-0963">Cytoplasm</keyword>
<dbReference type="GO" id="GO:0046872">
    <property type="term" value="F:metal ion binding"/>
    <property type="evidence" value="ECO:0007669"/>
    <property type="project" value="UniProtKB-KW"/>
</dbReference>
<feature type="compositionally biased region" description="Low complexity" evidence="10">
    <location>
        <begin position="664"/>
        <end position="675"/>
    </location>
</feature>
<dbReference type="CDD" id="cd05402">
    <property type="entry name" value="NT_PAP_TUTase"/>
    <property type="match status" value="1"/>
</dbReference>
<dbReference type="SUPFAM" id="SSF81631">
    <property type="entry name" value="PAP/OAS1 substrate-binding domain"/>
    <property type="match status" value="1"/>
</dbReference>
<dbReference type="GO" id="GO:0005737">
    <property type="term" value="C:cytoplasm"/>
    <property type="evidence" value="ECO:0007669"/>
    <property type="project" value="UniProtKB-SubCell"/>
</dbReference>
<evidence type="ECO:0000256" key="2">
    <source>
        <dbReference type="ARBA" id="ARBA00001946"/>
    </source>
</evidence>
<keyword evidence="9" id="KW-0460">Magnesium</keyword>
<dbReference type="Pfam" id="PF03828">
    <property type="entry name" value="PAP_assoc"/>
    <property type="match status" value="1"/>
</dbReference>
<dbReference type="InterPro" id="IPR054708">
    <property type="entry name" value="MTPAP-like_central"/>
</dbReference>
<feature type="compositionally biased region" description="Low complexity" evidence="10">
    <location>
        <begin position="496"/>
        <end position="507"/>
    </location>
</feature>
<evidence type="ECO:0000256" key="10">
    <source>
        <dbReference type="SAM" id="MobiDB-lite"/>
    </source>
</evidence>
<evidence type="ECO:0000256" key="4">
    <source>
        <dbReference type="ARBA" id="ARBA00008593"/>
    </source>
</evidence>
<keyword evidence="8" id="KW-0479">Metal-binding</keyword>
<comment type="subcellular location">
    <subcellularLocation>
        <location evidence="3">Cytoplasm</location>
    </subcellularLocation>
</comment>
<evidence type="ECO:0000256" key="1">
    <source>
        <dbReference type="ARBA" id="ARBA00001936"/>
    </source>
</evidence>
<feature type="compositionally biased region" description="Polar residues" evidence="10">
    <location>
        <begin position="833"/>
        <end position="856"/>
    </location>
</feature>
<dbReference type="InterPro" id="IPR043519">
    <property type="entry name" value="NT_sf"/>
</dbReference>
<feature type="domain" description="Poly(A) RNA polymerase mitochondrial-like central palm" evidence="12">
    <location>
        <begin position="32"/>
        <end position="166"/>
    </location>
</feature>
<comment type="cofactor">
    <cofactor evidence="2">
        <name>Mg(2+)</name>
        <dbReference type="ChEBI" id="CHEBI:18420"/>
    </cofactor>
</comment>
<feature type="compositionally biased region" description="Polar residues" evidence="10">
    <location>
        <begin position="626"/>
        <end position="635"/>
    </location>
</feature>
<evidence type="ECO:0000256" key="9">
    <source>
        <dbReference type="ARBA" id="ARBA00022842"/>
    </source>
</evidence>
<evidence type="ECO:0000259" key="11">
    <source>
        <dbReference type="Pfam" id="PF03828"/>
    </source>
</evidence>
<gene>
    <name evidence="13" type="ORF">BS47DRAFT_1483802</name>
</gene>
<comment type="cofactor">
    <cofactor evidence="1">
        <name>Mn(2+)</name>
        <dbReference type="ChEBI" id="CHEBI:29035"/>
    </cofactor>
</comment>
<dbReference type="Proteomes" id="UP000886523">
    <property type="component" value="Unassembled WGS sequence"/>
</dbReference>
<feature type="compositionally biased region" description="Low complexity" evidence="10">
    <location>
        <begin position="723"/>
        <end position="739"/>
    </location>
</feature>
<dbReference type="OrthoDB" id="407432at2759"/>
<feature type="compositionally biased region" description="Pro residues" evidence="10">
    <location>
        <begin position="389"/>
        <end position="398"/>
    </location>
</feature>
<evidence type="ECO:0000256" key="6">
    <source>
        <dbReference type="ARBA" id="ARBA00022490"/>
    </source>
</evidence>
<feature type="compositionally biased region" description="Basic and acidic residues" evidence="10">
    <location>
        <begin position="533"/>
        <end position="543"/>
    </location>
</feature>
<feature type="compositionally biased region" description="Low complexity" evidence="10">
    <location>
        <begin position="608"/>
        <end position="621"/>
    </location>
</feature>
<feature type="compositionally biased region" description="Polar residues" evidence="10">
    <location>
        <begin position="746"/>
        <end position="755"/>
    </location>
</feature>
<name>A0A9P6B2R9_9AGAM</name>
<proteinExistence type="inferred from homology"/>
<comment type="caution">
    <text evidence="13">The sequence shown here is derived from an EMBL/GenBank/DDBJ whole genome shotgun (WGS) entry which is preliminary data.</text>
</comment>
<dbReference type="PANTHER" id="PTHR12271">
    <property type="entry name" value="POLY A POLYMERASE CID PAP -RELATED"/>
    <property type="match status" value="1"/>
</dbReference>
<evidence type="ECO:0000259" key="12">
    <source>
        <dbReference type="Pfam" id="PF22600"/>
    </source>
</evidence>
<evidence type="ECO:0000256" key="7">
    <source>
        <dbReference type="ARBA" id="ARBA00022679"/>
    </source>
</evidence>
<dbReference type="GO" id="GO:0010605">
    <property type="term" value="P:negative regulation of macromolecule metabolic process"/>
    <property type="evidence" value="ECO:0007669"/>
    <property type="project" value="UniProtKB-ARBA"/>
</dbReference>
<evidence type="ECO:0000256" key="5">
    <source>
        <dbReference type="ARBA" id="ARBA00012388"/>
    </source>
</evidence>
<dbReference type="EMBL" id="MU128937">
    <property type="protein sequence ID" value="KAF9516649.1"/>
    <property type="molecule type" value="Genomic_DNA"/>
</dbReference>
<feature type="compositionally biased region" description="Low complexity" evidence="10">
    <location>
        <begin position="865"/>
        <end position="887"/>
    </location>
</feature>
<feature type="region of interest" description="Disordered" evidence="10">
    <location>
        <begin position="496"/>
        <end position="638"/>
    </location>
</feature>
<feature type="compositionally biased region" description="Polar residues" evidence="10">
    <location>
        <begin position="582"/>
        <end position="602"/>
    </location>
</feature>
<dbReference type="PANTHER" id="PTHR12271:SF40">
    <property type="entry name" value="POLY(A) RNA POLYMERASE GLD2"/>
    <property type="match status" value="1"/>
</dbReference>
<evidence type="ECO:0000313" key="13">
    <source>
        <dbReference type="EMBL" id="KAF9516649.1"/>
    </source>
</evidence>
<dbReference type="EC" id="2.7.7.19" evidence="5"/>
<sequence>MSAFSPISMSVPHRRSATGRTAFFNELAQCLFDFVIQLLPTAEEMAVKEDVRKLLEKLIRTIEPESRLLSFGSTANGFSLRNSDMDLCCLIDSKGPPLQASDLVTMLGDLLERETKFHVKTLPFARIPIVKLSLDPSPGLPFGISCDIGFENRLALENTRLLLSYASVDPTRVRTIVLFLKVWTKRRKINSPYRGTLSSYGYVLLVIYFLVHVKNPPVLPNLQQMPPLRPISHEDTHIGEHNIWFFDDTELLRRKWQSANTETVAELLIDFFKYYSRDFSYNTGVASIRSGLLKKESKGWATENDGGRYSDSSRDRNRLCIEDPFETNYNVSRTVTKDGLYTIRGEFMRASRILAARPERAIIALAQLCEEREDELIPATAHPYPLPAPRLAPLPPQVPYTVGSSPRPPTLGPGDRLSPPRRLFDHLLSPSKHSRNASEEVAEGRVPPQHMAPTRGKWTSPPPPDAPPAVLESYTSSLGLGLSLATSSSVAREAEARSASSLSSSDALTDEDLRSGTTDSQPSSPPGDTSLEDDFKRSGDPMRLHLGKRSTPDLSGIESPKLTPKASQLYHQRGRPADRSEAATSLSSTLPRYEDSQQQWPTLDSLRRSSSGPPSLRSPASVPRNALTSNGSSAKPNVLPLTVDTGYFPVLSSPSPSPNHVLHSSSPRSPWTQSSNHISNSNLHRHQHSSSTSSNHPASVTIYRSQPQATTFPLYQQSQSGVASTSSRATPSPSSAPAPHDFSHDVPSQNIPQDTSKTDTKPAPSYSAAVTAKSHTRGSPDSPGASVNISVPTVPTTLTPASHKGTSSPASGSSRNTSASRLSYDPSAAFRIPTSTVLPPSPPESNKSFLSNSPHGRTSAHDRSPTSSPGSSPPHAHGGSPASSPGAKTRASGGGSPNEPFDVEGSKLLLRMECAAPCSLINFGTGRRVFQDSTNVPHHWLA</sequence>
<keyword evidence="14" id="KW-1185">Reference proteome</keyword>
<dbReference type="InterPro" id="IPR002058">
    <property type="entry name" value="PAP_assoc"/>
</dbReference>
<feature type="region of interest" description="Disordered" evidence="10">
    <location>
        <begin position="715"/>
        <end position="902"/>
    </location>
</feature>
<dbReference type="Pfam" id="PF22600">
    <property type="entry name" value="MTPAP-like_central"/>
    <property type="match status" value="1"/>
</dbReference>
<feature type="region of interest" description="Disordered" evidence="10">
    <location>
        <begin position="389"/>
        <end position="472"/>
    </location>
</feature>
<comment type="similarity">
    <text evidence="4">Belongs to the DNA polymerase type-B-like family.</text>
</comment>
<dbReference type="Gene3D" id="3.30.460.10">
    <property type="entry name" value="Beta Polymerase, domain 2"/>
    <property type="match status" value="1"/>
</dbReference>
<feature type="region of interest" description="Disordered" evidence="10">
    <location>
        <begin position="654"/>
        <end position="698"/>
    </location>
</feature>